<feature type="compositionally biased region" description="Acidic residues" evidence="2">
    <location>
        <begin position="439"/>
        <end position="456"/>
    </location>
</feature>
<dbReference type="GO" id="GO:0046872">
    <property type="term" value="F:metal ion binding"/>
    <property type="evidence" value="ECO:0007669"/>
    <property type="project" value="UniProtKB-KW"/>
</dbReference>
<dbReference type="Proteomes" id="UP000027195">
    <property type="component" value="Unassembled WGS sequence"/>
</dbReference>
<keyword evidence="1" id="KW-0408">Iron</keyword>
<gene>
    <name evidence="4" type="ORF">BOTBODRAFT_171175</name>
</gene>
<keyword evidence="1" id="KW-0560">Oxidoreductase</keyword>
<feature type="domain" description="Fe2OG dioxygenase" evidence="3">
    <location>
        <begin position="137"/>
        <end position="239"/>
    </location>
</feature>
<dbReference type="Pfam" id="PF13640">
    <property type="entry name" value="2OG-FeII_Oxy_3"/>
    <property type="match status" value="1"/>
</dbReference>
<feature type="region of interest" description="Disordered" evidence="2">
    <location>
        <begin position="428"/>
        <end position="456"/>
    </location>
</feature>
<evidence type="ECO:0000256" key="1">
    <source>
        <dbReference type="RuleBase" id="RU003682"/>
    </source>
</evidence>
<dbReference type="EMBL" id="KL198021">
    <property type="protein sequence ID" value="KDQ18308.1"/>
    <property type="molecule type" value="Genomic_DNA"/>
</dbReference>
<reference evidence="5" key="1">
    <citation type="journal article" date="2014" name="Proc. Natl. Acad. Sci. U.S.A.">
        <title>Extensive sampling of basidiomycete genomes demonstrates inadequacy of the white-rot/brown-rot paradigm for wood decay fungi.</title>
        <authorList>
            <person name="Riley R."/>
            <person name="Salamov A.A."/>
            <person name="Brown D.W."/>
            <person name="Nagy L.G."/>
            <person name="Floudas D."/>
            <person name="Held B.W."/>
            <person name="Levasseur A."/>
            <person name="Lombard V."/>
            <person name="Morin E."/>
            <person name="Otillar R."/>
            <person name="Lindquist E.A."/>
            <person name="Sun H."/>
            <person name="LaButti K.M."/>
            <person name="Schmutz J."/>
            <person name="Jabbour D."/>
            <person name="Luo H."/>
            <person name="Baker S.E."/>
            <person name="Pisabarro A.G."/>
            <person name="Walton J.D."/>
            <person name="Blanchette R.A."/>
            <person name="Henrissat B."/>
            <person name="Martin F."/>
            <person name="Cullen D."/>
            <person name="Hibbett D.S."/>
            <person name="Grigoriev I.V."/>
        </authorList>
    </citation>
    <scope>NUCLEOTIDE SEQUENCE [LARGE SCALE GENOMIC DNA]</scope>
    <source>
        <strain evidence="5">FD-172 SS1</strain>
    </source>
</reference>
<sequence length="456" mass="50423">MPRSKDATPLSPEELEIQAIQEKLKKALSEYGQGPFYCSGKFEVAPLDLILYYGEEDKTRRITLPNANGDKVKALAEACTKATFGMAQEDILDETYRKAGKMDVDCFALNFNPTSTGLLDRVRDDLLGLEPGMRNIRAELYKLNVYGPGSFFKSHVDTPRGETMFGSLVVVLPTAHEGGALHLRHHGKEFVHDSTLVQSAFPGTGNPSVVYVAFYSDVEHEVAEVTSGYRVTLTYNLYFKDTTLARPPTPSPDETVSSLLGDLLSQSAFLPEGGLIGFGLTHKYPIPQLAGKERSAPIAPLLNHLKGADVHILSVLKHLGLEHSLYVVYNLYDAIVMSQNVLSFKNSWQGHGPIDIALEEGAVMMVDKYLEPEARRPVTWILPMTRLNKIEAVFLAYGNDASLEHVYGNLALVVQVGKPGERSAIVPLKGKKLRKRRDEEEEEYEPSSDEDMPESG</sequence>
<dbReference type="OrthoDB" id="27483at2759"/>
<dbReference type="PANTHER" id="PTHR33099">
    <property type="entry name" value="FE2OG DIOXYGENASE DOMAIN-CONTAINING PROTEIN"/>
    <property type="match status" value="1"/>
</dbReference>
<dbReference type="PROSITE" id="PS51471">
    <property type="entry name" value="FE2OG_OXY"/>
    <property type="match status" value="1"/>
</dbReference>
<keyword evidence="5" id="KW-1185">Reference proteome</keyword>
<dbReference type="GO" id="GO:0016491">
    <property type="term" value="F:oxidoreductase activity"/>
    <property type="evidence" value="ECO:0007669"/>
    <property type="project" value="UniProtKB-KW"/>
</dbReference>
<name>A0A067MRI2_BOTB1</name>
<dbReference type="InterPro" id="IPR005123">
    <property type="entry name" value="Oxoglu/Fe-dep_dioxygenase_dom"/>
</dbReference>
<evidence type="ECO:0000313" key="4">
    <source>
        <dbReference type="EMBL" id="KDQ18308.1"/>
    </source>
</evidence>
<comment type="similarity">
    <text evidence="1">Belongs to the iron/ascorbate-dependent oxidoreductase family.</text>
</comment>
<accession>A0A067MRI2</accession>
<evidence type="ECO:0000256" key="2">
    <source>
        <dbReference type="SAM" id="MobiDB-lite"/>
    </source>
</evidence>
<evidence type="ECO:0000259" key="3">
    <source>
        <dbReference type="PROSITE" id="PS51471"/>
    </source>
</evidence>
<dbReference type="InterPro" id="IPR044862">
    <property type="entry name" value="Pro_4_hyd_alph_FE2OG_OXY"/>
</dbReference>
<dbReference type="HOGENOM" id="CLU_019613_2_1_1"/>
<dbReference type="AlphaFoldDB" id="A0A067MRI2"/>
<dbReference type="Gene3D" id="2.60.120.620">
    <property type="entry name" value="q2cbj1_9rhob like domain"/>
    <property type="match status" value="1"/>
</dbReference>
<keyword evidence="1" id="KW-0479">Metal-binding</keyword>
<dbReference type="InParanoid" id="A0A067MRI2"/>
<proteinExistence type="inferred from homology"/>
<protein>
    <recommendedName>
        <fullName evidence="3">Fe2OG dioxygenase domain-containing protein</fullName>
    </recommendedName>
</protein>
<dbReference type="STRING" id="930990.A0A067MRI2"/>
<dbReference type="PANTHER" id="PTHR33099:SF14">
    <property type="entry name" value="PROLYL 4-HYDROXYLASE ALPHA SUBUNIT FE(2+) 2OG DIOXYGENASE DOMAIN-CONTAINING PROTEIN"/>
    <property type="match status" value="1"/>
</dbReference>
<organism evidence="4 5">
    <name type="scientific">Botryobasidium botryosum (strain FD-172 SS1)</name>
    <dbReference type="NCBI Taxonomy" id="930990"/>
    <lineage>
        <taxon>Eukaryota</taxon>
        <taxon>Fungi</taxon>
        <taxon>Dikarya</taxon>
        <taxon>Basidiomycota</taxon>
        <taxon>Agaricomycotina</taxon>
        <taxon>Agaricomycetes</taxon>
        <taxon>Cantharellales</taxon>
        <taxon>Botryobasidiaceae</taxon>
        <taxon>Botryobasidium</taxon>
    </lineage>
</organism>
<evidence type="ECO:0000313" key="5">
    <source>
        <dbReference type="Proteomes" id="UP000027195"/>
    </source>
</evidence>